<sequence>KNDAKTAVPGGVHLSILTPSGAAKRILAGNYQGQRVFVIVRNPKALQEMVEAGVTLKAVNVGNISMAAGAKQIAKSVAVTPDNIAVFDYLTKHGVELYHQMVPNDQKVAFNTLLKTKRELDRLETGV</sequence>
<evidence type="ECO:0000313" key="10">
    <source>
        <dbReference type="Proteomes" id="UP000014243"/>
    </source>
</evidence>
<accession>S2RWZ8</accession>
<dbReference type="Pfam" id="PF03830">
    <property type="entry name" value="PTSIIB_sorb"/>
    <property type="match status" value="1"/>
</dbReference>
<dbReference type="GO" id="GO:0016301">
    <property type="term" value="F:kinase activity"/>
    <property type="evidence" value="ECO:0007669"/>
    <property type="project" value="UniProtKB-KW"/>
</dbReference>
<dbReference type="GO" id="GO:0008982">
    <property type="term" value="F:protein-N(PI)-phosphohistidine-sugar phosphotransferase activity"/>
    <property type="evidence" value="ECO:0007669"/>
    <property type="project" value="InterPro"/>
</dbReference>
<dbReference type="InterPro" id="IPR036667">
    <property type="entry name" value="PTS_IIB_sorbose-sp_sf"/>
</dbReference>
<dbReference type="SUPFAM" id="SSF52728">
    <property type="entry name" value="PTS IIb component"/>
    <property type="match status" value="1"/>
</dbReference>
<evidence type="ECO:0000313" key="9">
    <source>
        <dbReference type="EMBL" id="EPC76011.1"/>
    </source>
</evidence>
<evidence type="ECO:0000256" key="3">
    <source>
        <dbReference type="ARBA" id="ARBA00022490"/>
    </source>
</evidence>
<comment type="caution">
    <text evidence="9">The sequence shown here is derived from an EMBL/GenBank/DDBJ whole genome shotgun (WGS) entry which is preliminary data.</text>
</comment>
<protein>
    <submittedName>
        <fullName evidence="9">Fructose-specific phosphotransferase enzyme IIB component</fullName>
    </submittedName>
</protein>
<evidence type="ECO:0000256" key="2">
    <source>
        <dbReference type="ARBA" id="ARBA00022448"/>
    </source>
</evidence>
<evidence type="ECO:0000259" key="8">
    <source>
        <dbReference type="PROSITE" id="PS51101"/>
    </source>
</evidence>
<keyword evidence="2" id="KW-0813">Transport</keyword>
<feature type="non-terminal residue" evidence="9">
    <location>
        <position position="1"/>
    </location>
</feature>
<keyword evidence="3" id="KW-0963">Cytoplasm</keyword>
<dbReference type="PROSITE" id="PS51101">
    <property type="entry name" value="PTS_EIIB_TYPE_4"/>
    <property type="match status" value="1"/>
</dbReference>
<organism evidence="9 10">
    <name type="scientific">Lacticaseibacillus paracasei subsp. paracasei Lpp126</name>
    <dbReference type="NCBI Taxonomy" id="1256206"/>
    <lineage>
        <taxon>Bacteria</taxon>
        <taxon>Bacillati</taxon>
        <taxon>Bacillota</taxon>
        <taxon>Bacilli</taxon>
        <taxon>Lactobacillales</taxon>
        <taxon>Lactobacillaceae</taxon>
        <taxon>Lacticaseibacillus</taxon>
    </lineage>
</organism>
<reference evidence="9 10" key="1">
    <citation type="journal article" date="2013" name="PLoS ONE">
        <title>Lactobacillus paracasei comparative genomics: towards species pan-genome definition and exploitation of diversity.</title>
        <authorList>
            <person name="Smokvina T."/>
            <person name="Wels M."/>
            <person name="Polka J."/>
            <person name="Chervaux C."/>
            <person name="Brisse S."/>
            <person name="Boekhorst J."/>
            <person name="van Hylckama Vlieg J.E."/>
            <person name="Siezen R.J."/>
        </authorList>
    </citation>
    <scope>NUCLEOTIDE SEQUENCE [LARGE SCALE GENOMIC DNA]</scope>
    <source>
        <strain evidence="9 10">Lpp126</strain>
    </source>
</reference>
<dbReference type="Gene3D" id="3.40.35.10">
    <property type="entry name" value="Phosphotransferase system, sorbose subfamily IIB component"/>
    <property type="match status" value="1"/>
</dbReference>
<keyword evidence="5 9" id="KW-0808">Transferase</keyword>
<dbReference type="InterPro" id="IPR004720">
    <property type="entry name" value="PTS_IIB_sorbose-sp"/>
</dbReference>
<evidence type="ECO:0000256" key="1">
    <source>
        <dbReference type="ARBA" id="ARBA00004496"/>
    </source>
</evidence>
<feature type="domain" description="PTS EIIB type-4" evidence="8">
    <location>
        <begin position="1"/>
        <end position="121"/>
    </location>
</feature>
<keyword evidence="4" id="KW-0762">Sugar transport</keyword>
<evidence type="ECO:0000256" key="7">
    <source>
        <dbReference type="ARBA" id="ARBA00022777"/>
    </source>
</evidence>
<name>S2RWZ8_LACPA</name>
<dbReference type="AlphaFoldDB" id="S2RWZ8"/>
<evidence type="ECO:0000256" key="6">
    <source>
        <dbReference type="ARBA" id="ARBA00022683"/>
    </source>
</evidence>
<comment type="subcellular location">
    <subcellularLocation>
        <location evidence="1">Cytoplasm</location>
    </subcellularLocation>
</comment>
<dbReference type="GO" id="GO:0005737">
    <property type="term" value="C:cytoplasm"/>
    <property type="evidence" value="ECO:0007669"/>
    <property type="project" value="UniProtKB-SubCell"/>
</dbReference>
<keyword evidence="7" id="KW-0418">Kinase</keyword>
<dbReference type="PATRIC" id="fig|1256206.3.peg.1218"/>
<dbReference type="EMBL" id="ANKC01000558">
    <property type="protein sequence ID" value="EPC76011.1"/>
    <property type="molecule type" value="Genomic_DNA"/>
</dbReference>
<evidence type="ECO:0000256" key="5">
    <source>
        <dbReference type="ARBA" id="ARBA00022679"/>
    </source>
</evidence>
<evidence type="ECO:0000256" key="4">
    <source>
        <dbReference type="ARBA" id="ARBA00022597"/>
    </source>
</evidence>
<dbReference type="Proteomes" id="UP000014243">
    <property type="component" value="Unassembled WGS sequence"/>
</dbReference>
<dbReference type="GO" id="GO:0009401">
    <property type="term" value="P:phosphoenolpyruvate-dependent sugar phosphotransferase system"/>
    <property type="evidence" value="ECO:0007669"/>
    <property type="project" value="UniProtKB-KW"/>
</dbReference>
<proteinExistence type="predicted"/>
<gene>
    <name evidence="9" type="ORF">Lpp126_07957</name>
</gene>
<keyword evidence="6" id="KW-0598">Phosphotransferase system</keyword>